<protein>
    <submittedName>
        <fullName evidence="8">YIP1 family protein</fullName>
    </submittedName>
</protein>
<evidence type="ECO:0000256" key="1">
    <source>
        <dbReference type="ARBA" id="ARBA00004141"/>
    </source>
</evidence>
<accession>A0ABT4IL62</accession>
<evidence type="ECO:0000313" key="9">
    <source>
        <dbReference type="Proteomes" id="UP001141336"/>
    </source>
</evidence>
<gene>
    <name evidence="8" type="ORF">O0S09_01720</name>
</gene>
<feature type="transmembrane region" description="Helical" evidence="6">
    <location>
        <begin position="87"/>
        <end position="109"/>
    </location>
</feature>
<keyword evidence="2 6" id="KW-0812">Transmembrane</keyword>
<keyword evidence="3 6" id="KW-1133">Transmembrane helix</keyword>
<organism evidence="8 9">
    <name type="scientific">Methanocorpusculum vombati</name>
    <dbReference type="NCBI Taxonomy" id="3002864"/>
    <lineage>
        <taxon>Archaea</taxon>
        <taxon>Methanobacteriati</taxon>
        <taxon>Methanobacteriota</taxon>
        <taxon>Stenosarchaea group</taxon>
        <taxon>Methanomicrobia</taxon>
        <taxon>Methanomicrobiales</taxon>
        <taxon>Methanocorpusculaceae</taxon>
        <taxon>Methanocorpusculum</taxon>
    </lineage>
</organism>
<comment type="subcellular location">
    <subcellularLocation>
        <location evidence="1">Membrane</location>
        <topology evidence="1">Multi-pass membrane protein</topology>
    </subcellularLocation>
</comment>
<keyword evidence="9" id="KW-1185">Reference proteome</keyword>
<comment type="caution">
    <text evidence="8">The sequence shown here is derived from an EMBL/GenBank/DDBJ whole genome shotgun (WGS) entry which is preliminary data.</text>
</comment>
<dbReference type="Pfam" id="PF04893">
    <property type="entry name" value="Yip1"/>
    <property type="match status" value="1"/>
</dbReference>
<keyword evidence="4 6" id="KW-0472">Membrane</keyword>
<evidence type="ECO:0000256" key="4">
    <source>
        <dbReference type="ARBA" id="ARBA00023136"/>
    </source>
</evidence>
<feature type="compositionally biased region" description="Gly residues" evidence="5">
    <location>
        <begin position="198"/>
        <end position="214"/>
    </location>
</feature>
<feature type="domain" description="Yip1" evidence="7">
    <location>
        <begin position="16"/>
        <end position="165"/>
    </location>
</feature>
<sequence>MEITNATKTLLFTQQQFFRNESFHGRIALPALLIILYAGTAAVFTAGVNVSGLAGNFVLNLIAWPLVAALFYFFLRVMGHVECGYVPVLAVTGYAAVPLLIGTVLTGIISSTVGGFSGVLTALMSAAILLWCIPIWVYGIAAVTNLPVKSVLVLLIIPVLLIFAVELWGTFAGGTSPASGMPGNGGGGGVSTSMTRGPAGGGMVMGTGGGGGPR</sequence>
<feature type="transmembrane region" description="Helical" evidence="6">
    <location>
        <begin position="151"/>
        <end position="171"/>
    </location>
</feature>
<feature type="transmembrane region" description="Helical" evidence="6">
    <location>
        <begin position="53"/>
        <end position="75"/>
    </location>
</feature>
<feature type="region of interest" description="Disordered" evidence="5">
    <location>
        <begin position="182"/>
        <end position="214"/>
    </location>
</feature>
<name>A0ABT4IL62_9EURY</name>
<dbReference type="EMBL" id="JAPTGC010000002">
    <property type="protein sequence ID" value="MCZ0861972.1"/>
    <property type="molecule type" value="Genomic_DNA"/>
</dbReference>
<evidence type="ECO:0000259" key="7">
    <source>
        <dbReference type="Pfam" id="PF04893"/>
    </source>
</evidence>
<evidence type="ECO:0000256" key="2">
    <source>
        <dbReference type="ARBA" id="ARBA00022692"/>
    </source>
</evidence>
<dbReference type="RefSeq" id="WP_268922169.1">
    <property type="nucleotide sequence ID" value="NZ_JAPTGC010000002.1"/>
</dbReference>
<proteinExistence type="predicted"/>
<feature type="transmembrane region" description="Helical" evidence="6">
    <location>
        <begin position="115"/>
        <end position="139"/>
    </location>
</feature>
<dbReference type="InterPro" id="IPR006977">
    <property type="entry name" value="Yip1_dom"/>
</dbReference>
<dbReference type="Proteomes" id="UP001141336">
    <property type="component" value="Unassembled WGS sequence"/>
</dbReference>
<evidence type="ECO:0000313" key="8">
    <source>
        <dbReference type="EMBL" id="MCZ0861972.1"/>
    </source>
</evidence>
<evidence type="ECO:0000256" key="5">
    <source>
        <dbReference type="SAM" id="MobiDB-lite"/>
    </source>
</evidence>
<evidence type="ECO:0000256" key="6">
    <source>
        <dbReference type="SAM" id="Phobius"/>
    </source>
</evidence>
<feature type="transmembrane region" description="Helical" evidence="6">
    <location>
        <begin position="27"/>
        <end position="47"/>
    </location>
</feature>
<reference evidence="8" key="1">
    <citation type="submission" date="2022-12" db="EMBL/GenBank/DDBJ databases">
        <title>Isolation and characterisation of novel Methanocorpusculum spp. from native Australian herbivores indicates the genus is ancestrally host-associated.</title>
        <authorList>
            <person name="Volmer J.G."/>
            <person name="Soo R.M."/>
            <person name="Evans P.N."/>
            <person name="Hoedt E.C."/>
            <person name="Astorga Alsina A.L."/>
            <person name="Woodcroft B.J."/>
            <person name="Tyson G.W."/>
            <person name="Hugenholtz P."/>
            <person name="Morrison M."/>
        </authorList>
    </citation>
    <scope>NUCLEOTIDE SEQUENCE</scope>
    <source>
        <strain evidence="8">CW153</strain>
    </source>
</reference>
<evidence type="ECO:0000256" key="3">
    <source>
        <dbReference type="ARBA" id="ARBA00022989"/>
    </source>
</evidence>